<evidence type="ECO:0000256" key="1">
    <source>
        <dbReference type="SAM" id="MobiDB-lite"/>
    </source>
</evidence>
<protein>
    <recommendedName>
        <fullName evidence="5">Extracellular membrane protein CFEM domain-containing protein</fullName>
    </recommendedName>
</protein>
<keyword evidence="2" id="KW-0732">Signal</keyword>
<dbReference type="AlphaFoldDB" id="A0A6G1J1J2"/>
<organism evidence="3 4">
    <name type="scientific">Lentithecium fluviatile CBS 122367</name>
    <dbReference type="NCBI Taxonomy" id="1168545"/>
    <lineage>
        <taxon>Eukaryota</taxon>
        <taxon>Fungi</taxon>
        <taxon>Dikarya</taxon>
        <taxon>Ascomycota</taxon>
        <taxon>Pezizomycotina</taxon>
        <taxon>Dothideomycetes</taxon>
        <taxon>Pleosporomycetidae</taxon>
        <taxon>Pleosporales</taxon>
        <taxon>Massarineae</taxon>
        <taxon>Lentitheciaceae</taxon>
        <taxon>Lentithecium</taxon>
    </lineage>
</organism>
<accession>A0A6G1J1J2</accession>
<dbReference type="Proteomes" id="UP000799291">
    <property type="component" value="Unassembled WGS sequence"/>
</dbReference>
<feature type="region of interest" description="Disordered" evidence="1">
    <location>
        <begin position="29"/>
        <end position="89"/>
    </location>
</feature>
<dbReference type="OrthoDB" id="3799764at2759"/>
<feature type="signal peptide" evidence="2">
    <location>
        <begin position="1"/>
        <end position="17"/>
    </location>
</feature>
<evidence type="ECO:0008006" key="5">
    <source>
        <dbReference type="Google" id="ProtNLM"/>
    </source>
</evidence>
<sequence>MRCILIPLACFAITINAVRIPIPNVPKPNPQVPDPFAPDQGPVLPNSNPGGGGGGRPNPNQAPDVPPNEGPVVPNGNPGRGGGSLGNPNQAEALTQEKIELNMGKVEQNLRIAGDVKEVAQVMLEVVSAILEDPDCADEGDCPKPAFAPTTTLPTASFEKCTSYAAVLSACASATPAFYALAPTVQASCACYTHTSFTMDCSGPAETMTKTATATFAAQIFDIPANVCRDYFRRQGYEALNKALDGTQGNSTVLGAGFCQNLDSEVRNQGNRSVGLKPALETVWVKSCAAFPTSKAQAASGATGLALTRFDRYVLTMLTIAISTVLGCCLFEWGNSVLLNID</sequence>
<evidence type="ECO:0000313" key="4">
    <source>
        <dbReference type="Proteomes" id="UP000799291"/>
    </source>
</evidence>
<keyword evidence="4" id="KW-1185">Reference proteome</keyword>
<dbReference type="EMBL" id="MU005582">
    <property type="protein sequence ID" value="KAF2684155.1"/>
    <property type="molecule type" value="Genomic_DNA"/>
</dbReference>
<reference evidence="3" key="1">
    <citation type="journal article" date="2020" name="Stud. Mycol.">
        <title>101 Dothideomycetes genomes: a test case for predicting lifestyles and emergence of pathogens.</title>
        <authorList>
            <person name="Haridas S."/>
            <person name="Albert R."/>
            <person name="Binder M."/>
            <person name="Bloem J."/>
            <person name="Labutti K."/>
            <person name="Salamov A."/>
            <person name="Andreopoulos B."/>
            <person name="Baker S."/>
            <person name="Barry K."/>
            <person name="Bills G."/>
            <person name="Bluhm B."/>
            <person name="Cannon C."/>
            <person name="Castanera R."/>
            <person name="Culley D."/>
            <person name="Daum C."/>
            <person name="Ezra D."/>
            <person name="Gonzalez J."/>
            <person name="Henrissat B."/>
            <person name="Kuo A."/>
            <person name="Liang C."/>
            <person name="Lipzen A."/>
            <person name="Lutzoni F."/>
            <person name="Magnuson J."/>
            <person name="Mondo S."/>
            <person name="Nolan M."/>
            <person name="Ohm R."/>
            <person name="Pangilinan J."/>
            <person name="Park H.-J."/>
            <person name="Ramirez L."/>
            <person name="Alfaro M."/>
            <person name="Sun H."/>
            <person name="Tritt A."/>
            <person name="Yoshinaga Y."/>
            <person name="Zwiers L.-H."/>
            <person name="Turgeon B."/>
            <person name="Goodwin S."/>
            <person name="Spatafora J."/>
            <person name="Crous P."/>
            <person name="Grigoriev I."/>
        </authorList>
    </citation>
    <scope>NUCLEOTIDE SEQUENCE</scope>
    <source>
        <strain evidence="3">CBS 122367</strain>
    </source>
</reference>
<evidence type="ECO:0000256" key="2">
    <source>
        <dbReference type="SAM" id="SignalP"/>
    </source>
</evidence>
<name>A0A6G1J1J2_9PLEO</name>
<evidence type="ECO:0000313" key="3">
    <source>
        <dbReference type="EMBL" id="KAF2684155.1"/>
    </source>
</evidence>
<proteinExistence type="predicted"/>
<feature type="chain" id="PRO_5026042055" description="Extracellular membrane protein CFEM domain-containing protein" evidence="2">
    <location>
        <begin position="18"/>
        <end position="342"/>
    </location>
</feature>
<gene>
    <name evidence="3" type="ORF">K458DRAFT_431736</name>
</gene>